<proteinExistence type="predicted"/>
<dbReference type="Proteomes" id="UP000294937">
    <property type="component" value="Unassembled WGS sequence"/>
</dbReference>
<reference evidence="1 2" key="1">
    <citation type="submission" date="2019-03" db="EMBL/GenBank/DDBJ databases">
        <title>Genomic Encyclopedia of Type Strains, Phase IV (KMG-IV): sequencing the most valuable type-strain genomes for metagenomic binning, comparative biology and taxonomic classification.</title>
        <authorList>
            <person name="Goeker M."/>
        </authorList>
    </citation>
    <scope>NUCLEOTIDE SEQUENCE [LARGE SCALE GENOMIC DNA]</scope>
    <source>
        <strain evidence="1 2">DSM 45707</strain>
    </source>
</reference>
<name>A0A4R3L608_9BACL</name>
<dbReference type="Gene3D" id="1.10.1220.10">
    <property type="entry name" value="Met repressor-like"/>
    <property type="match status" value="1"/>
</dbReference>
<dbReference type="EMBL" id="SMAG01000003">
    <property type="protein sequence ID" value="TCS94842.1"/>
    <property type="molecule type" value="Genomic_DNA"/>
</dbReference>
<comment type="caution">
    <text evidence="1">The sequence shown here is derived from an EMBL/GenBank/DDBJ whole genome shotgun (WGS) entry which is preliminary data.</text>
</comment>
<dbReference type="InterPro" id="IPR013321">
    <property type="entry name" value="Arc_rbn_hlx_hlx"/>
</dbReference>
<dbReference type="AlphaFoldDB" id="A0A4R3L608"/>
<accession>A0A4R3L608</accession>
<organism evidence="1 2">
    <name type="scientific">Hazenella coriacea</name>
    <dbReference type="NCBI Taxonomy" id="1179467"/>
    <lineage>
        <taxon>Bacteria</taxon>
        <taxon>Bacillati</taxon>
        <taxon>Bacillota</taxon>
        <taxon>Bacilli</taxon>
        <taxon>Bacillales</taxon>
        <taxon>Thermoactinomycetaceae</taxon>
        <taxon>Hazenella</taxon>
    </lineage>
</organism>
<protein>
    <submittedName>
        <fullName evidence="1">Uncharacterized protein</fullName>
    </submittedName>
</protein>
<dbReference type="RefSeq" id="WP_165875859.1">
    <property type="nucleotide sequence ID" value="NZ_SMAG01000003.1"/>
</dbReference>
<evidence type="ECO:0000313" key="1">
    <source>
        <dbReference type="EMBL" id="TCS94842.1"/>
    </source>
</evidence>
<gene>
    <name evidence="1" type="ORF">EDD58_103265</name>
</gene>
<sequence>MARKNINTTIDIELYRQIKVLAAKLDKNANDLLEEGMRLVLEKYGEEVK</sequence>
<evidence type="ECO:0000313" key="2">
    <source>
        <dbReference type="Proteomes" id="UP000294937"/>
    </source>
</evidence>
<dbReference type="GO" id="GO:0006355">
    <property type="term" value="P:regulation of DNA-templated transcription"/>
    <property type="evidence" value="ECO:0007669"/>
    <property type="project" value="InterPro"/>
</dbReference>
<keyword evidence="2" id="KW-1185">Reference proteome</keyword>